<dbReference type="Proteomes" id="UP000824469">
    <property type="component" value="Unassembled WGS sequence"/>
</dbReference>
<reference evidence="1 2" key="1">
    <citation type="journal article" date="2021" name="Nat. Plants">
        <title>The Taxus genome provides insights into paclitaxel biosynthesis.</title>
        <authorList>
            <person name="Xiong X."/>
            <person name="Gou J."/>
            <person name="Liao Q."/>
            <person name="Li Y."/>
            <person name="Zhou Q."/>
            <person name="Bi G."/>
            <person name="Li C."/>
            <person name="Du R."/>
            <person name="Wang X."/>
            <person name="Sun T."/>
            <person name="Guo L."/>
            <person name="Liang H."/>
            <person name="Lu P."/>
            <person name="Wu Y."/>
            <person name="Zhang Z."/>
            <person name="Ro D.K."/>
            <person name="Shang Y."/>
            <person name="Huang S."/>
            <person name="Yan J."/>
        </authorList>
    </citation>
    <scope>NUCLEOTIDE SEQUENCE [LARGE SCALE GENOMIC DNA]</scope>
    <source>
        <strain evidence="1">Ta-2019</strain>
    </source>
</reference>
<gene>
    <name evidence="1" type="ORF">KI387_042908</name>
</gene>
<protein>
    <submittedName>
        <fullName evidence="1">Uncharacterized protein</fullName>
    </submittedName>
</protein>
<dbReference type="SUPFAM" id="SSF53098">
    <property type="entry name" value="Ribonuclease H-like"/>
    <property type="match status" value="1"/>
</dbReference>
<feature type="non-terminal residue" evidence="1">
    <location>
        <position position="1"/>
    </location>
</feature>
<evidence type="ECO:0000313" key="2">
    <source>
        <dbReference type="Proteomes" id="UP000824469"/>
    </source>
</evidence>
<dbReference type="EMBL" id="JAHRHJ020003347">
    <property type="protein sequence ID" value="KAH9291904.1"/>
    <property type="molecule type" value="Genomic_DNA"/>
</dbReference>
<keyword evidence="2" id="KW-1185">Reference proteome</keyword>
<dbReference type="InterPro" id="IPR012337">
    <property type="entry name" value="RNaseH-like_sf"/>
</dbReference>
<evidence type="ECO:0000313" key="1">
    <source>
        <dbReference type="EMBL" id="KAH9291904.1"/>
    </source>
</evidence>
<dbReference type="AlphaFoldDB" id="A0AA38C7K0"/>
<name>A0AA38C7K0_TAXCH</name>
<sequence length="132" mass="15291">TDQIASKKVKDTMLDDGWWERVDLTIKIMDPIISLLWFADMDQPILGEVYEGWDSMIEAVKTFVVENECPEYGTSTKILFTTIQDIFITKWEKNCTPLHCLAHSLNPKYYNDGWLNGGPSHRFPPHVDREIS</sequence>
<accession>A0AA38C7K0</accession>
<organism evidence="1 2">
    <name type="scientific">Taxus chinensis</name>
    <name type="common">Chinese yew</name>
    <name type="synonym">Taxus wallichiana var. chinensis</name>
    <dbReference type="NCBI Taxonomy" id="29808"/>
    <lineage>
        <taxon>Eukaryota</taxon>
        <taxon>Viridiplantae</taxon>
        <taxon>Streptophyta</taxon>
        <taxon>Embryophyta</taxon>
        <taxon>Tracheophyta</taxon>
        <taxon>Spermatophyta</taxon>
        <taxon>Pinopsida</taxon>
        <taxon>Pinidae</taxon>
        <taxon>Conifers II</taxon>
        <taxon>Cupressales</taxon>
        <taxon>Taxaceae</taxon>
        <taxon>Taxus</taxon>
    </lineage>
</organism>
<dbReference type="OMA" id="MEPCIDK"/>
<comment type="caution">
    <text evidence="1">The sequence shown here is derived from an EMBL/GenBank/DDBJ whole genome shotgun (WGS) entry which is preliminary data.</text>
</comment>
<proteinExistence type="predicted"/>